<dbReference type="Gene3D" id="1.20.910.10">
    <property type="entry name" value="Heme oxygenase-like"/>
    <property type="match status" value="1"/>
</dbReference>
<keyword evidence="3" id="KW-1185">Reference proteome</keyword>
<dbReference type="RefSeq" id="XP_048141322.1">
    <property type="nucleotide sequence ID" value="XM_048285365.1"/>
</dbReference>
<evidence type="ECO:0000313" key="4">
    <source>
        <dbReference type="RefSeq" id="XP_048141322.1"/>
    </source>
</evidence>
<reference evidence="4" key="1">
    <citation type="submission" date="2025-08" db="UniProtKB">
        <authorList>
            <consortium name="RefSeq"/>
        </authorList>
    </citation>
    <scope>IDENTIFICATION</scope>
    <source>
        <tissue evidence="4">Leaf</tissue>
    </source>
</reference>
<dbReference type="InterPro" id="IPR023214">
    <property type="entry name" value="HAD_sf"/>
</dbReference>
<evidence type="ECO:0000256" key="1">
    <source>
        <dbReference type="SAM" id="MobiDB-lite"/>
    </source>
</evidence>
<accession>A0ABM3HXK2</accession>
<dbReference type="PANTHER" id="PTHR43198:SF2">
    <property type="entry name" value="SI:CH1073-67J19.1-RELATED"/>
    <property type="match status" value="1"/>
</dbReference>
<dbReference type="SUPFAM" id="SSF48613">
    <property type="entry name" value="Heme oxygenase-like"/>
    <property type="match status" value="1"/>
</dbReference>
<dbReference type="InterPro" id="IPR016084">
    <property type="entry name" value="Haem_Oase-like_multi-hlx"/>
</dbReference>
<dbReference type="SUPFAM" id="SSF56784">
    <property type="entry name" value="HAD-like"/>
    <property type="match status" value="1"/>
</dbReference>
<dbReference type="InterPro" id="IPR036412">
    <property type="entry name" value="HAD-like_sf"/>
</dbReference>
<feature type="compositionally biased region" description="Low complexity" evidence="1">
    <location>
        <begin position="1"/>
        <end position="23"/>
    </location>
</feature>
<organism evidence="3 4">
    <name type="scientific">Rhodamnia argentea</name>
    <dbReference type="NCBI Taxonomy" id="178133"/>
    <lineage>
        <taxon>Eukaryota</taxon>
        <taxon>Viridiplantae</taxon>
        <taxon>Streptophyta</taxon>
        <taxon>Embryophyta</taxon>
        <taxon>Tracheophyta</taxon>
        <taxon>Spermatophyta</taxon>
        <taxon>Magnoliopsida</taxon>
        <taxon>eudicotyledons</taxon>
        <taxon>Gunneridae</taxon>
        <taxon>Pentapetalae</taxon>
        <taxon>rosids</taxon>
        <taxon>malvids</taxon>
        <taxon>Myrtales</taxon>
        <taxon>Myrtaceae</taxon>
        <taxon>Myrtoideae</taxon>
        <taxon>Myrteae</taxon>
        <taxon>Australasian group</taxon>
        <taxon>Rhodamnia</taxon>
    </lineage>
</organism>
<dbReference type="InterPro" id="IPR050967">
    <property type="entry name" value="Thiamine_Salvage_TenA"/>
</dbReference>
<name>A0ABM3HXK2_9MYRT</name>
<protein>
    <submittedName>
        <fullName evidence="4">Bifunctional TH2 protein, mitochondrial-like</fullName>
    </submittedName>
</protein>
<dbReference type="InterPro" id="IPR004305">
    <property type="entry name" value="Thiaminase-2/PQQC"/>
</dbReference>
<dbReference type="CDD" id="cd19368">
    <property type="entry name" value="TenA_C_AtTH2-like"/>
    <property type="match status" value="1"/>
</dbReference>
<dbReference type="Pfam" id="PF03070">
    <property type="entry name" value="TENA_THI-4"/>
    <property type="match status" value="1"/>
</dbReference>
<dbReference type="Proteomes" id="UP000827889">
    <property type="component" value="Chromosome 9"/>
</dbReference>
<feature type="region of interest" description="Disordered" evidence="1">
    <location>
        <begin position="1"/>
        <end position="27"/>
    </location>
</feature>
<feature type="domain" description="Thiaminase-2/PQQC" evidence="2">
    <location>
        <begin position="49"/>
        <end position="245"/>
    </location>
</feature>
<gene>
    <name evidence="4" type="primary">LOC115748594</name>
</gene>
<dbReference type="Gene3D" id="3.40.50.1000">
    <property type="entry name" value="HAD superfamily/HAD-like"/>
    <property type="match status" value="1"/>
</dbReference>
<dbReference type="GeneID" id="115748594"/>
<sequence length="574" mass="63851">MASRSPAPSGSPPRTSSSPETPSIQDDVDLGQGLRVHSSREAVFVKYTPFAIALAAGNLSLDSFCHFISQGKNFLKAYSEAYESAADDMDMDEERYSLAVFKVRELRKIVLREMKKHESFLQEWGLDVTKDATPHPAVENCAEFLLAAGSGKVDGAIYTIGALTPCVQLYPFLAGEVRMLLGFREDSHPYREWIKMYTSDSHQELAVKTEELQEKLSVTLTGDEIDVLSNLYHQTMILEIDFFNSLPFDQPTVVPVTRGLSSAEDRLMVLSDFDLTCTVHDSSAILADMAQVTAAKSDRSLSGSECSPSESPLAWKSSGDVRNMWEEICKQYAQEYEECIESIIPAEKVEFNHSSLVQALEQVADFEKRANSRVIESGVLRGLKLDDIIKAGENITLQDGCISFYQKLAEINVDANIHMLSNCWCGGLIRSSLWSVGFGESNVHANELIFNEEYLSTGEMVRKVESPIEKLQIHNHILKEDADKRNKLTVYVGYCIRDILCLLEADIGIVIGSSERLRRVGSRFGVTFVPLFAATVRKQEEVTDGGSVNWKGTRSGVLYTALGWAEIQAFLLGW</sequence>
<dbReference type="PANTHER" id="PTHR43198">
    <property type="entry name" value="BIFUNCTIONAL TH2 PROTEIN"/>
    <property type="match status" value="1"/>
</dbReference>
<evidence type="ECO:0000259" key="2">
    <source>
        <dbReference type="Pfam" id="PF03070"/>
    </source>
</evidence>
<evidence type="ECO:0000313" key="3">
    <source>
        <dbReference type="Proteomes" id="UP000827889"/>
    </source>
</evidence>
<proteinExistence type="predicted"/>